<keyword evidence="7" id="KW-0998">Cell outer membrane</keyword>
<dbReference type="InterPro" id="IPR011050">
    <property type="entry name" value="Pectin_lyase_fold/virulence"/>
</dbReference>
<dbReference type="GO" id="GO:0009279">
    <property type="term" value="C:cell outer membrane"/>
    <property type="evidence" value="ECO:0007669"/>
    <property type="project" value="UniProtKB-SubCell"/>
</dbReference>
<dbReference type="NCBIfam" id="TIGR01376">
    <property type="entry name" value="POMP_repeat"/>
    <property type="match status" value="1"/>
</dbReference>
<keyword evidence="8" id="KW-1133">Transmembrane helix</keyword>
<evidence type="ECO:0000256" key="7">
    <source>
        <dbReference type="ARBA" id="ARBA00023237"/>
    </source>
</evidence>
<dbReference type="Pfam" id="PF02415">
    <property type="entry name" value="Chlam_PMP"/>
    <property type="match status" value="2"/>
</dbReference>
<reference evidence="9 10" key="1">
    <citation type="submission" date="2016-10" db="EMBL/GenBank/DDBJ databases">
        <authorList>
            <person name="de Groot N.N."/>
        </authorList>
    </citation>
    <scope>NUCLEOTIDE SEQUENCE [LARGE SCALE GENOMIC DNA]</scope>
    <source>
        <strain evidence="9 10">DSM 5522</strain>
    </source>
</reference>
<dbReference type="PANTHER" id="PTHR11319:SF35">
    <property type="entry name" value="OUTER MEMBRANE PROTEIN PMPC-RELATED"/>
    <property type="match status" value="1"/>
</dbReference>
<evidence type="ECO:0000256" key="5">
    <source>
        <dbReference type="ARBA" id="ARBA00022729"/>
    </source>
</evidence>
<feature type="transmembrane region" description="Helical" evidence="8">
    <location>
        <begin position="12"/>
        <end position="32"/>
    </location>
</feature>
<keyword evidence="4" id="KW-0964">Secreted</keyword>
<keyword evidence="8" id="KW-0812">Transmembrane</keyword>
<dbReference type="PANTHER" id="PTHR11319">
    <property type="entry name" value="G PROTEIN-COUPLED RECEPTOR-RELATED"/>
    <property type="match status" value="1"/>
</dbReference>
<dbReference type="SUPFAM" id="SSF51126">
    <property type="entry name" value="Pectin lyase-like"/>
    <property type="match status" value="2"/>
</dbReference>
<evidence type="ECO:0000256" key="6">
    <source>
        <dbReference type="ARBA" id="ARBA00023136"/>
    </source>
</evidence>
<dbReference type="RefSeq" id="WP_092871727.1">
    <property type="nucleotide sequence ID" value="NZ_FOJY01000007.1"/>
</dbReference>
<keyword evidence="5" id="KW-0732">Signal</keyword>
<evidence type="ECO:0000256" key="2">
    <source>
        <dbReference type="ARBA" id="ARBA00004442"/>
    </source>
</evidence>
<gene>
    <name evidence="9" type="ORF">SAMN05216249_10757</name>
</gene>
<keyword evidence="6 8" id="KW-0472">Membrane</keyword>
<dbReference type="InterPro" id="IPR006626">
    <property type="entry name" value="PbH1"/>
</dbReference>
<comment type="subcellular location">
    <subcellularLocation>
        <location evidence="1">Cell envelope</location>
    </subcellularLocation>
    <subcellularLocation>
        <location evidence="2">Cell outer membrane</location>
    </subcellularLocation>
    <subcellularLocation>
        <location evidence="3">Secreted</location>
    </subcellularLocation>
</comment>
<dbReference type="GO" id="GO:0005576">
    <property type="term" value="C:extracellular region"/>
    <property type="evidence" value="ECO:0007669"/>
    <property type="project" value="UniProtKB-SubCell"/>
</dbReference>
<evidence type="ECO:0000313" key="9">
    <source>
        <dbReference type="EMBL" id="SFB02766.1"/>
    </source>
</evidence>
<evidence type="ECO:0000313" key="10">
    <source>
        <dbReference type="Proteomes" id="UP000198838"/>
    </source>
</evidence>
<proteinExistence type="predicted"/>
<accession>A0A1I0XQN4</accession>
<evidence type="ECO:0000256" key="4">
    <source>
        <dbReference type="ARBA" id="ARBA00022525"/>
    </source>
</evidence>
<sequence>MKKLNKDIRMIIIIAILMALQTVFSGFIYINLTKAEKTNNKNGLINIRETKNNNRYLLNNKAIKMSAISLNNRENTLQDKIEKNIDENIGKTISPDEIISPDEDLSPDEILTLDESLNIKKSDEIKETNKDEKFSLKSKFIKAFNRLTNSLFKAASGQNIIEVSSWSDIQEAIKNNDNVHIVLKNNIEMGERIQINSKNVTISSDNGESLYINKNRTNEVFLIEENATLNIEGNLVMDGRRCHLDVAAIFVLNGQLNISGKTVFKNFVVDKKYNETNKNEVEYGSVVKVYYGKASICEKARFENNLNTFIGGAIAVYDAPGSLDISGNVVFIGNKSYDDAGAIFINGKANLNITGNVLFKGNYIEGSKGNASYGNNAGGAINFSTGKINGARFEKNYIENRNNVNAMGGAVYIKAKFPNATLENVVFEKNESDKNGGAVYIADNEDDSPVAKKITFTDCTFESNKSSNNGGAVYIADCKLNKINNKNSKDFVIRGGRFEKNNSNNGGAVYIADNTNYSKSKKNITNTGVIFEKNNSSNGGAVYYGGQLGDNLISNTRIENNIANQNGGGIYLKNGNLKLGDGVKIYENKAQYGGGVFLNCFKLHSKDESIVSNTGKLGAGIYVGENSDFYISAMGNVPANKKDNTNCIYLSSGSYIKIEGELKTTSDNLPMRVQLADNDKKIYRQIATINYENSKAASHYLFYKNNDKVSEPVARFIPAFSTLKEKSKVAVFRPGNYIGQKYKKSIVLSTYYNVKYQCLQKDRKGKNLKTNIKEIHPKEIKKYQDEDLNLNLNKISVLEEVENSKSYVFSGWEINKNVITDKTYTYKGNKDLTLNGVFDINFKVKYRGNGSISGEDFSKNYLLSKSMELFDNNKNKYFKKTGEACNTSDLSYINYSLQYWSFAKENASTFKQGEKIQAKDFLDYYDLFMKNKNKTPDYQNINMYAIWNQYPQISAKERYVNIGFLKKGLLTSKELLKGVEVSDKEDISEDLIQKLKNSLKVKINCKEELESVKKDDIVNKKIYKNAITYEVSDSCGNITKKSVDLVLINSEALKYSIKRYVRFINEKYCDLTVENGGLRDNSIWRLNNDYNVLLKNALSSYSEKKKMRISIYGKNFEKVVRNAGKYKQTLDGCEKFSVGQ</sequence>
<dbReference type="InterPro" id="IPR003368">
    <property type="entry name" value="POMP_repeat"/>
</dbReference>
<evidence type="ECO:0000256" key="1">
    <source>
        <dbReference type="ARBA" id="ARBA00004196"/>
    </source>
</evidence>
<protein>
    <submittedName>
        <fullName evidence="9">Polymorphic outer membrane protein repeat-containing protein</fullName>
    </submittedName>
</protein>
<name>A0A1I0XQN4_9FIRM</name>
<evidence type="ECO:0000256" key="8">
    <source>
        <dbReference type="SAM" id="Phobius"/>
    </source>
</evidence>
<organism evidence="9 10">
    <name type="scientific">Acetitomaculum ruminis DSM 5522</name>
    <dbReference type="NCBI Taxonomy" id="1120918"/>
    <lineage>
        <taxon>Bacteria</taxon>
        <taxon>Bacillati</taxon>
        <taxon>Bacillota</taxon>
        <taxon>Clostridia</taxon>
        <taxon>Lachnospirales</taxon>
        <taxon>Lachnospiraceae</taxon>
        <taxon>Acetitomaculum</taxon>
    </lineage>
</organism>
<dbReference type="SMART" id="SM00710">
    <property type="entry name" value="PbH1"/>
    <property type="match status" value="10"/>
</dbReference>
<keyword evidence="10" id="KW-1185">Reference proteome</keyword>
<evidence type="ECO:0000256" key="3">
    <source>
        <dbReference type="ARBA" id="ARBA00004613"/>
    </source>
</evidence>
<dbReference type="STRING" id="1120918.SAMN05216249_10757"/>
<dbReference type="Proteomes" id="UP000198838">
    <property type="component" value="Unassembled WGS sequence"/>
</dbReference>
<dbReference type="AlphaFoldDB" id="A0A1I0XQN4"/>
<dbReference type="EMBL" id="FOJY01000007">
    <property type="protein sequence ID" value="SFB02766.1"/>
    <property type="molecule type" value="Genomic_DNA"/>
</dbReference>
<dbReference type="OrthoDB" id="1999899at2"/>